<evidence type="ECO:0000313" key="1">
    <source>
        <dbReference type="EMBL" id="KAJ8910766.1"/>
    </source>
</evidence>
<dbReference type="EMBL" id="JANEYG010000248">
    <property type="protein sequence ID" value="KAJ8910766.1"/>
    <property type="molecule type" value="Genomic_DNA"/>
</dbReference>
<reference evidence="1 2" key="1">
    <citation type="journal article" date="2023" name="Insect Mol. Biol.">
        <title>Genome sequencing provides insights into the evolution of gene families encoding plant cell wall-degrading enzymes in longhorned beetles.</title>
        <authorList>
            <person name="Shin N.R."/>
            <person name="Okamura Y."/>
            <person name="Kirsch R."/>
            <person name="Pauchet Y."/>
        </authorList>
    </citation>
    <scope>NUCLEOTIDE SEQUENCE [LARGE SCALE GENOMIC DNA]</scope>
    <source>
        <strain evidence="1">EAD_L_NR</strain>
    </source>
</reference>
<protein>
    <submittedName>
        <fullName evidence="1">Uncharacterized protein</fullName>
    </submittedName>
</protein>
<name>A0AAV8VA36_9CUCU</name>
<evidence type="ECO:0000313" key="2">
    <source>
        <dbReference type="Proteomes" id="UP001159042"/>
    </source>
</evidence>
<organism evidence="1 2">
    <name type="scientific">Exocentrus adspersus</name>
    <dbReference type="NCBI Taxonomy" id="1586481"/>
    <lineage>
        <taxon>Eukaryota</taxon>
        <taxon>Metazoa</taxon>
        <taxon>Ecdysozoa</taxon>
        <taxon>Arthropoda</taxon>
        <taxon>Hexapoda</taxon>
        <taxon>Insecta</taxon>
        <taxon>Pterygota</taxon>
        <taxon>Neoptera</taxon>
        <taxon>Endopterygota</taxon>
        <taxon>Coleoptera</taxon>
        <taxon>Polyphaga</taxon>
        <taxon>Cucujiformia</taxon>
        <taxon>Chrysomeloidea</taxon>
        <taxon>Cerambycidae</taxon>
        <taxon>Lamiinae</taxon>
        <taxon>Acanthocinini</taxon>
        <taxon>Exocentrus</taxon>
    </lineage>
</organism>
<accession>A0AAV8VA36</accession>
<dbReference type="Proteomes" id="UP001159042">
    <property type="component" value="Unassembled WGS sequence"/>
</dbReference>
<gene>
    <name evidence="1" type="ORF">NQ315_009075</name>
</gene>
<dbReference type="AlphaFoldDB" id="A0AAV8VA36"/>
<comment type="caution">
    <text evidence="1">The sequence shown here is derived from an EMBL/GenBank/DDBJ whole genome shotgun (WGS) entry which is preliminary data.</text>
</comment>
<sequence length="73" mass="8630">MEIEEMDTEALLAYFFDQSKKYKSSSLWCMYSKLKCMLRIKNDIDISRFSKLTAFLKNRSVGYLPEKSPVFSK</sequence>
<proteinExistence type="predicted"/>
<keyword evidence="2" id="KW-1185">Reference proteome</keyword>